<dbReference type="EMBL" id="WNYA01030418">
    <property type="protein sequence ID" value="KAG8537426.1"/>
    <property type="molecule type" value="Genomic_DNA"/>
</dbReference>
<organism evidence="2 3">
    <name type="scientific">Engystomops pustulosus</name>
    <name type="common">Tungara frog</name>
    <name type="synonym">Physalaemus pustulosus</name>
    <dbReference type="NCBI Taxonomy" id="76066"/>
    <lineage>
        <taxon>Eukaryota</taxon>
        <taxon>Metazoa</taxon>
        <taxon>Chordata</taxon>
        <taxon>Craniata</taxon>
        <taxon>Vertebrata</taxon>
        <taxon>Euteleostomi</taxon>
        <taxon>Amphibia</taxon>
        <taxon>Batrachia</taxon>
        <taxon>Anura</taxon>
        <taxon>Neobatrachia</taxon>
        <taxon>Hyloidea</taxon>
        <taxon>Leptodactylidae</taxon>
        <taxon>Leiuperinae</taxon>
        <taxon>Engystomops</taxon>
    </lineage>
</organism>
<dbReference type="Proteomes" id="UP000824782">
    <property type="component" value="Unassembled WGS sequence"/>
</dbReference>
<accession>A0AAV6YTV8</accession>
<feature type="compositionally biased region" description="Basic residues" evidence="1">
    <location>
        <begin position="80"/>
        <end position="90"/>
    </location>
</feature>
<protein>
    <submittedName>
        <fullName evidence="2">Uncharacterized protein</fullName>
    </submittedName>
</protein>
<sequence>MALHNTDQHSNHIKEMKQWWEDKYHNNTHRPHSCSIWGHKQETQSQINNQPGHGDPRPPTGEETQHGYKEHNISELPQKTSRHRPTLGEG</sequence>
<proteinExistence type="predicted"/>
<gene>
    <name evidence="2" type="ORF">GDO81_024542</name>
</gene>
<evidence type="ECO:0000256" key="1">
    <source>
        <dbReference type="SAM" id="MobiDB-lite"/>
    </source>
</evidence>
<name>A0AAV6YTV8_ENGPU</name>
<comment type="caution">
    <text evidence="2">The sequence shown here is derived from an EMBL/GenBank/DDBJ whole genome shotgun (WGS) entry which is preliminary data.</text>
</comment>
<reference evidence="2" key="1">
    <citation type="thesis" date="2020" institute="ProQuest LLC" country="789 East Eisenhower Parkway, Ann Arbor, MI, USA">
        <title>Comparative Genomics and Chromosome Evolution.</title>
        <authorList>
            <person name="Mudd A.B."/>
        </authorList>
    </citation>
    <scope>NUCLEOTIDE SEQUENCE</scope>
    <source>
        <strain evidence="2">237g6f4</strain>
        <tissue evidence="2">Blood</tissue>
    </source>
</reference>
<feature type="region of interest" description="Disordered" evidence="1">
    <location>
        <begin position="24"/>
        <end position="90"/>
    </location>
</feature>
<feature type="compositionally biased region" description="Basic and acidic residues" evidence="1">
    <location>
        <begin position="63"/>
        <end position="73"/>
    </location>
</feature>
<evidence type="ECO:0000313" key="2">
    <source>
        <dbReference type="EMBL" id="KAG8537426.1"/>
    </source>
</evidence>
<keyword evidence="3" id="KW-1185">Reference proteome</keyword>
<dbReference type="AlphaFoldDB" id="A0AAV6YTV8"/>
<evidence type="ECO:0000313" key="3">
    <source>
        <dbReference type="Proteomes" id="UP000824782"/>
    </source>
</evidence>